<dbReference type="CDD" id="cd01733">
    <property type="entry name" value="LSm10"/>
    <property type="match status" value="1"/>
</dbReference>
<dbReference type="STRING" id="70448.A0A096P7R1"/>
<dbReference type="GO" id="GO:0071254">
    <property type="term" value="C:cytoplasmic U snRNP body"/>
    <property type="evidence" value="ECO:0007669"/>
    <property type="project" value="TreeGrafter"/>
</dbReference>
<dbReference type="Proteomes" id="UP000009170">
    <property type="component" value="Unassembled WGS sequence"/>
</dbReference>
<dbReference type="OrthoDB" id="10256176at2759"/>
<name>A0A096P7R1_OSTTA</name>
<dbReference type="InterPro" id="IPR010920">
    <property type="entry name" value="LSM_dom_sf"/>
</dbReference>
<dbReference type="SMART" id="SM00651">
    <property type="entry name" value="Sm"/>
    <property type="match status" value="1"/>
</dbReference>
<gene>
    <name evidence="3" type="ORF">BE221DRAFT_193865</name>
    <name evidence="2" type="ORF">OT_ostta03g01635</name>
</gene>
<dbReference type="AlphaFoldDB" id="A0A096P7R1"/>
<dbReference type="GO" id="GO:0071209">
    <property type="term" value="F:U7 snRNA binding"/>
    <property type="evidence" value="ECO:0007669"/>
    <property type="project" value="TreeGrafter"/>
</dbReference>
<dbReference type="InParanoid" id="A0A096P7R1"/>
<sequence>MPPKPPRNERSLVCFVQALVGTTVVIECRDDVAIRGRLEHCDDDMHCTLVDAIRVTPEGEKTKLERVFVRARMIRYVHFAPSIDPSALIEEKRLERFEGARHYAKKAAFGPRNAPKVEGKAR</sequence>
<evidence type="ECO:0000313" key="3">
    <source>
        <dbReference type="EMBL" id="OUS43770.1"/>
    </source>
</evidence>
<protein>
    <submittedName>
        <fullName evidence="2">Ribonucleoprotein LSM domain,eukaryotic/archaea-type</fullName>
    </submittedName>
</protein>
<reference evidence="3" key="3">
    <citation type="submission" date="2017-04" db="EMBL/GenBank/DDBJ databases">
        <title>Population genomics of picophytoplankton unveils novel chromosome hypervariability.</title>
        <authorList>
            <consortium name="DOE Joint Genome Institute"/>
            <person name="Blanc-Mathieu R."/>
            <person name="Krasovec M."/>
            <person name="Hebrard M."/>
            <person name="Yau S."/>
            <person name="Desgranges E."/>
            <person name="Martin J."/>
            <person name="Schackwitz W."/>
            <person name="Kuo A."/>
            <person name="Salin G."/>
            <person name="Donnadieu C."/>
            <person name="Desdevises Y."/>
            <person name="Sanchez-Ferandin S."/>
            <person name="Moreau H."/>
            <person name="Rivals E."/>
            <person name="Grigoriev I.V."/>
            <person name="Grimsley N."/>
            <person name="Eyre-Walker A."/>
            <person name="Piganeau G."/>
        </authorList>
    </citation>
    <scope>NUCLEOTIDE SEQUENCE [LARGE SCALE GENOMIC DNA]</scope>
    <source>
        <strain evidence="3">RCC 1115</strain>
    </source>
</reference>
<keyword evidence="2" id="KW-0687">Ribonucleoprotein</keyword>
<evidence type="ECO:0000313" key="4">
    <source>
        <dbReference type="Proteomes" id="UP000009170"/>
    </source>
</evidence>
<dbReference type="PANTHER" id="PTHR21196">
    <property type="entry name" value="U7 SNRNA-ASSOCIATED SM-LIKE PROTEIN LSM10"/>
    <property type="match status" value="1"/>
</dbReference>
<accession>A0A1Y5I2Q5</accession>
<dbReference type="InterPro" id="IPR052840">
    <property type="entry name" value="U7_snRNA_Sm-like"/>
</dbReference>
<dbReference type="Pfam" id="PF01423">
    <property type="entry name" value="LSM"/>
    <property type="match status" value="1"/>
</dbReference>
<dbReference type="SUPFAM" id="SSF50182">
    <property type="entry name" value="Sm-like ribonucleoproteins"/>
    <property type="match status" value="1"/>
</dbReference>
<dbReference type="Proteomes" id="UP000195557">
    <property type="component" value="Unassembled WGS sequence"/>
</dbReference>
<dbReference type="GO" id="GO:0016604">
    <property type="term" value="C:nuclear body"/>
    <property type="evidence" value="ECO:0007669"/>
    <property type="project" value="TreeGrafter"/>
</dbReference>
<dbReference type="InterPro" id="IPR001163">
    <property type="entry name" value="Sm_dom_euk/arc"/>
</dbReference>
<dbReference type="EMBL" id="KZ155826">
    <property type="protein sequence ID" value="OUS43770.1"/>
    <property type="molecule type" value="Genomic_DNA"/>
</dbReference>
<reference evidence="2 4" key="1">
    <citation type="journal article" date="2006" name="Proc. Natl. Acad. Sci. U.S.A.">
        <title>Genome analysis of the smallest free-living eukaryote Ostreococcus tauri unveils many unique features.</title>
        <authorList>
            <person name="Derelle E."/>
            <person name="Ferraz C."/>
            <person name="Rombauts S."/>
            <person name="Rouze P."/>
            <person name="Worden A.Z."/>
            <person name="Robbens S."/>
            <person name="Partensky F."/>
            <person name="Degroeve S."/>
            <person name="Echeynie S."/>
            <person name="Cooke R."/>
            <person name="Saeys Y."/>
            <person name="Wuyts J."/>
            <person name="Jabbari K."/>
            <person name="Bowler C."/>
            <person name="Panaud O."/>
            <person name="Piegu B."/>
            <person name="Ball S.G."/>
            <person name="Ral J.-P."/>
            <person name="Bouget F.-Y."/>
            <person name="Piganeau G."/>
            <person name="De Baets B."/>
            <person name="Picard A."/>
            <person name="Delseny M."/>
            <person name="Demaille J."/>
            <person name="Van de Peer Y."/>
            <person name="Moreau H."/>
        </authorList>
    </citation>
    <scope>NUCLEOTIDE SEQUENCE [LARGE SCALE GENOMIC DNA]</scope>
    <source>
        <strain evidence="2 4">OTTH0595</strain>
    </source>
</reference>
<dbReference type="PROSITE" id="PS52002">
    <property type="entry name" value="SM"/>
    <property type="match status" value="1"/>
</dbReference>
<dbReference type="PANTHER" id="PTHR21196:SF1">
    <property type="entry name" value="U7 SNRNA-ASSOCIATED SM-LIKE PROTEIN LSM10"/>
    <property type="match status" value="1"/>
</dbReference>
<organism evidence="2 4">
    <name type="scientific">Ostreococcus tauri</name>
    <name type="common">Marine green alga</name>
    <dbReference type="NCBI Taxonomy" id="70448"/>
    <lineage>
        <taxon>Eukaryota</taxon>
        <taxon>Viridiplantae</taxon>
        <taxon>Chlorophyta</taxon>
        <taxon>Mamiellophyceae</taxon>
        <taxon>Mamiellales</taxon>
        <taxon>Bathycoccaceae</taxon>
        <taxon>Ostreococcus</taxon>
    </lineage>
</organism>
<dbReference type="GO" id="GO:0006398">
    <property type="term" value="P:mRNA 3'-end processing by stem-loop binding and cleavage"/>
    <property type="evidence" value="ECO:0007669"/>
    <property type="project" value="TreeGrafter"/>
</dbReference>
<dbReference type="GO" id="GO:0071208">
    <property type="term" value="F:histone pre-mRNA DCP binding"/>
    <property type="evidence" value="ECO:0007669"/>
    <property type="project" value="TreeGrafter"/>
</dbReference>
<proteinExistence type="predicted"/>
<dbReference type="GO" id="GO:1990904">
    <property type="term" value="C:ribonucleoprotein complex"/>
    <property type="evidence" value="ECO:0007669"/>
    <property type="project" value="UniProtKB-KW"/>
</dbReference>
<dbReference type="EMBL" id="CAID01000003">
    <property type="protein sequence ID" value="CEF97059.1"/>
    <property type="molecule type" value="Genomic_DNA"/>
</dbReference>
<accession>A0A096P7R1</accession>
<dbReference type="InterPro" id="IPR047575">
    <property type="entry name" value="Sm"/>
</dbReference>
<evidence type="ECO:0000313" key="2">
    <source>
        <dbReference type="EMBL" id="CEF97059.1"/>
    </source>
</evidence>
<reference evidence="2" key="2">
    <citation type="journal article" date="2014" name="BMC Genomics">
        <title>An improved genome of the model marine alga Ostreococcus tauri unfolds by assessing Illumina de novo assemblies.</title>
        <authorList>
            <person name="Blanc-Mathieu R."/>
            <person name="Verhelst B."/>
            <person name="Derelle E."/>
            <person name="Rombauts S."/>
            <person name="Bouget F.Y."/>
            <person name="Carre I."/>
            <person name="Chateau A."/>
            <person name="Eyre-Walker A."/>
            <person name="Grimsley N."/>
            <person name="Moreau H."/>
            <person name="Piegu B."/>
            <person name="Rivals E."/>
            <person name="Schackwitz W."/>
            <person name="Van de Peer Y."/>
            <person name="Piganeau G."/>
        </authorList>
    </citation>
    <scope>NUCLEOTIDE SEQUENCE</scope>
    <source>
        <strain evidence="2">RCC4221</strain>
    </source>
</reference>
<evidence type="ECO:0000259" key="1">
    <source>
        <dbReference type="PROSITE" id="PS52002"/>
    </source>
</evidence>
<feature type="domain" description="Sm" evidence="1">
    <location>
        <begin position="11"/>
        <end position="83"/>
    </location>
</feature>
<accession>A0A454Y4H6</accession>
<dbReference type="Gene3D" id="2.30.30.100">
    <property type="match status" value="1"/>
</dbReference>
<keyword evidence="4" id="KW-1185">Reference proteome</keyword>